<feature type="transmembrane region" description="Helical" evidence="1">
    <location>
        <begin position="178"/>
        <end position="198"/>
    </location>
</feature>
<evidence type="ECO:0000313" key="3">
    <source>
        <dbReference type="EMBL" id="MUH72158.1"/>
    </source>
</evidence>
<feature type="transmembrane region" description="Helical" evidence="1">
    <location>
        <begin position="146"/>
        <end position="166"/>
    </location>
</feature>
<gene>
    <name evidence="3" type="ORF">GNP35_06505</name>
</gene>
<feature type="transmembrane region" description="Helical" evidence="1">
    <location>
        <begin position="210"/>
        <end position="237"/>
    </location>
</feature>
<comment type="caution">
    <text evidence="3">The sequence shown here is derived from an EMBL/GenBank/DDBJ whole genome shotgun (WGS) entry which is preliminary data.</text>
</comment>
<feature type="transmembrane region" description="Helical" evidence="1">
    <location>
        <begin position="244"/>
        <end position="263"/>
    </location>
</feature>
<evidence type="ECO:0000256" key="1">
    <source>
        <dbReference type="SAM" id="Phobius"/>
    </source>
</evidence>
<proteinExistence type="predicted"/>
<evidence type="ECO:0000256" key="2">
    <source>
        <dbReference type="SAM" id="SignalP"/>
    </source>
</evidence>
<keyword evidence="1" id="KW-0472">Membrane</keyword>
<name>A0A6N8F7E7_9GAMM</name>
<keyword evidence="2" id="KW-0732">Signal</keyword>
<evidence type="ECO:0000313" key="4">
    <source>
        <dbReference type="Proteomes" id="UP000439994"/>
    </source>
</evidence>
<dbReference type="AlphaFoldDB" id="A0A6N8F7E7"/>
<keyword evidence="1" id="KW-0812">Transmembrane</keyword>
<feature type="chain" id="PRO_5026869894" description="HupE/UreJ family protein" evidence="2">
    <location>
        <begin position="36"/>
        <end position="267"/>
    </location>
</feature>
<keyword evidence="4" id="KW-1185">Reference proteome</keyword>
<feature type="signal peptide" evidence="2">
    <location>
        <begin position="1"/>
        <end position="35"/>
    </location>
</feature>
<dbReference type="Proteomes" id="UP000439994">
    <property type="component" value="Unassembled WGS sequence"/>
</dbReference>
<dbReference type="RefSeq" id="WP_155695357.1">
    <property type="nucleotide sequence ID" value="NZ_WOCD01000003.1"/>
</dbReference>
<dbReference type="EMBL" id="WOCD01000003">
    <property type="protein sequence ID" value="MUH72158.1"/>
    <property type="molecule type" value="Genomic_DNA"/>
</dbReference>
<feature type="transmembrane region" description="Helical" evidence="1">
    <location>
        <begin position="95"/>
        <end position="116"/>
    </location>
</feature>
<protein>
    <recommendedName>
        <fullName evidence="5">HupE/UreJ family protein</fullName>
    </recommendedName>
</protein>
<dbReference type="Pfam" id="PF13795">
    <property type="entry name" value="HupE_UreJ_2"/>
    <property type="match status" value="1"/>
</dbReference>
<keyword evidence="1" id="KW-1133">Transmembrane helix</keyword>
<reference evidence="3 4" key="1">
    <citation type="submission" date="2019-11" db="EMBL/GenBank/DDBJ databases">
        <title>P. haliotis isolates from Z. marina roots.</title>
        <authorList>
            <person name="Cohen M."/>
            <person name="Jospin G."/>
            <person name="Eisen J.A."/>
            <person name="Coil D.A."/>
        </authorList>
    </citation>
    <scope>NUCLEOTIDE SEQUENCE [LARGE SCALE GENOMIC DNA]</scope>
    <source>
        <strain evidence="3 4">UCD-MCMsp1aY</strain>
    </source>
</reference>
<dbReference type="InterPro" id="IPR032809">
    <property type="entry name" value="Put_HupE_UreJ"/>
</dbReference>
<sequence>MSHSNNKKMFLTHFQLLCFITVLSLTALFSGSVAATPKFSQLDSVNETLIETSEPEKMTPSKEMLNAMSNLENKDRAVTDGLTNMERIEKYTKSGFVHILPLGLDHILFVLALFFSTIIFKKLFWQITAFTLAHSVTLVLSSLGFISLSGNIVEPLIALSIAWMAIDNIRTEHTSSKRLWVIIFFGLLHGLGFASVLSEFGLPQEAFLTALFAFNVGVELGQLTVLLAATAVFYFWSQKPSYRAFVQVPMSVIIALVGLFWFFERIL</sequence>
<organism evidence="3 4">
    <name type="scientific">Psychrosphaera haliotis</name>
    <dbReference type="NCBI Taxonomy" id="555083"/>
    <lineage>
        <taxon>Bacteria</taxon>
        <taxon>Pseudomonadati</taxon>
        <taxon>Pseudomonadota</taxon>
        <taxon>Gammaproteobacteria</taxon>
        <taxon>Alteromonadales</taxon>
        <taxon>Pseudoalteromonadaceae</taxon>
        <taxon>Psychrosphaera</taxon>
    </lineage>
</organism>
<dbReference type="OrthoDB" id="9808870at2"/>
<accession>A0A6N8F7E7</accession>
<evidence type="ECO:0008006" key="5">
    <source>
        <dbReference type="Google" id="ProtNLM"/>
    </source>
</evidence>
<feature type="transmembrane region" description="Helical" evidence="1">
    <location>
        <begin position="123"/>
        <end position="140"/>
    </location>
</feature>